<sequence length="81" mass="9401">LPQFIPTLLTPTQKWKHDLLEAELETEKERALQKALDEAYANMSYYKSMLMGMQSNLVLQSMYCDKMSGQLAAQEERKSKK</sequence>
<proteinExistence type="predicted"/>
<protein>
    <submittedName>
        <fullName evidence="1">Uncharacterized protein</fullName>
    </submittedName>
</protein>
<evidence type="ECO:0000313" key="2">
    <source>
        <dbReference type="Proteomes" id="UP000054538"/>
    </source>
</evidence>
<dbReference type="HOGENOM" id="CLU_061607_3_1_1"/>
<organism evidence="1 2">
    <name type="scientific">Paxillus rubicundulus Ve08.2h10</name>
    <dbReference type="NCBI Taxonomy" id="930991"/>
    <lineage>
        <taxon>Eukaryota</taxon>
        <taxon>Fungi</taxon>
        <taxon>Dikarya</taxon>
        <taxon>Basidiomycota</taxon>
        <taxon>Agaricomycotina</taxon>
        <taxon>Agaricomycetes</taxon>
        <taxon>Agaricomycetidae</taxon>
        <taxon>Boletales</taxon>
        <taxon>Paxilineae</taxon>
        <taxon>Paxillaceae</taxon>
        <taxon>Paxillus</taxon>
    </lineage>
</organism>
<feature type="non-terminal residue" evidence="1">
    <location>
        <position position="1"/>
    </location>
</feature>
<dbReference type="OrthoDB" id="3269232at2759"/>
<evidence type="ECO:0000313" key="1">
    <source>
        <dbReference type="EMBL" id="KIK99438.1"/>
    </source>
</evidence>
<name>A0A0D0DW65_9AGAM</name>
<reference evidence="2" key="2">
    <citation type="submission" date="2015-01" db="EMBL/GenBank/DDBJ databases">
        <title>Evolutionary Origins and Diversification of the Mycorrhizal Mutualists.</title>
        <authorList>
            <consortium name="DOE Joint Genome Institute"/>
            <consortium name="Mycorrhizal Genomics Consortium"/>
            <person name="Kohler A."/>
            <person name="Kuo A."/>
            <person name="Nagy L.G."/>
            <person name="Floudas D."/>
            <person name="Copeland A."/>
            <person name="Barry K.W."/>
            <person name="Cichocki N."/>
            <person name="Veneault-Fourrey C."/>
            <person name="LaButti K."/>
            <person name="Lindquist E.A."/>
            <person name="Lipzen A."/>
            <person name="Lundell T."/>
            <person name="Morin E."/>
            <person name="Murat C."/>
            <person name="Riley R."/>
            <person name="Ohm R."/>
            <person name="Sun H."/>
            <person name="Tunlid A."/>
            <person name="Henrissat B."/>
            <person name="Grigoriev I.V."/>
            <person name="Hibbett D.S."/>
            <person name="Martin F."/>
        </authorList>
    </citation>
    <scope>NUCLEOTIDE SEQUENCE [LARGE SCALE GENOMIC DNA]</scope>
    <source>
        <strain evidence="2">Ve08.2h10</strain>
    </source>
</reference>
<reference evidence="1 2" key="1">
    <citation type="submission" date="2014-04" db="EMBL/GenBank/DDBJ databases">
        <authorList>
            <consortium name="DOE Joint Genome Institute"/>
            <person name="Kuo A."/>
            <person name="Kohler A."/>
            <person name="Jargeat P."/>
            <person name="Nagy L.G."/>
            <person name="Floudas D."/>
            <person name="Copeland A."/>
            <person name="Barry K.W."/>
            <person name="Cichocki N."/>
            <person name="Veneault-Fourrey C."/>
            <person name="LaButti K."/>
            <person name="Lindquist E.A."/>
            <person name="Lipzen A."/>
            <person name="Lundell T."/>
            <person name="Morin E."/>
            <person name="Murat C."/>
            <person name="Sun H."/>
            <person name="Tunlid A."/>
            <person name="Henrissat B."/>
            <person name="Grigoriev I.V."/>
            <person name="Hibbett D.S."/>
            <person name="Martin F."/>
            <person name="Nordberg H.P."/>
            <person name="Cantor M.N."/>
            <person name="Hua S.X."/>
        </authorList>
    </citation>
    <scope>NUCLEOTIDE SEQUENCE [LARGE SCALE GENOMIC DNA]</scope>
    <source>
        <strain evidence="1 2">Ve08.2h10</strain>
    </source>
</reference>
<dbReference type="InParanoid" id="A0A0D0DW65"/>
<keyword evidence="2" id="KW-1185">Reference proteome</keyword>
<gene>
    <name evidence="1" type="ORF">PAXRUDRAFT_788548</name>
</gene>
<dbReference type="AlphaFoldDB" id="A0A0D0DW65"/>
<dbReference type="Proteomes" id="UP000054538">
    <property type="component" value="Unassembled WGS sequence"/>
</dbReference>
<dbReference type="EMBL" id="KN824859">
    <property type="protein sequence ID" value="KIK99438.1"/>
    <property type="molecule type" value="Genomic_DNA"/>
</dbReference>
<accession>A0A0D0DW65</accession>